<keyword evidence="2" id="KW-1003">Cell membrane</keyword>
<reference evidence="8" key="1">
    <citation type="journal article" date="2016" name="Front. Microbiol.">
        <title>The complete genome sequence of hyperthermophile Dictyoglomus turgidum DSM 6724 reveals a specialized carbohydrate fermentor.</title>
        <authorList>
            <person name="Brumm P.J."/>
            <person name="Gowda K."/>
            <person name="Robb F.T."/>
            <person name="Mead D.A."/>
        </authorList>
    </citation>
    <scope>NUCLEOTIDE SEQUENCE [LARGE SCALE GENOMIC DNA]</scope>
    <source>
        <strain evidence="8">DSM 6724 / Z-1310</strain>
    </source>
</reference>
<keyword evidence="5 6" id="KW-0472">Membrane</keyword>
<comment type="subcellular location">
    <subcellularLocation>
        <location evidence="1">Cell membrane</location>
        <topology evidence="1">Multi-pass membrane protein</topology>
    </subcellularLocation>
</comment>
<dbReference type="AlphaFoldDB" id="B8E0D6"/>
<dbReference type="eggNOG" id="COG0795">
    <property type="taxonomic scope" value="Bacteria"/>
</dbReference>
<feature type="transmembrane region" description="Helical" evidence="6">
    <location>
        <begin position="12"/>
        <end position="40"/>
    </location>
</feature>
<dbReference type="Pfam" id="PF03739">
    <property type="entry name" value="LptF_LptG"/>
    <property type="match status" value="1"/>
</dbReference>
<dbReference type="InterPro" id="IPR005495">
    <property type="entry name" value="LptG/LptF_permease"/>
</dbReference>
<dbReference type="HOGENOM" id="CLU_028799_3_2_0"/>
<feature type="transmembrane region" description="Helical" evidence="6">
    <location>
        <begin position="333"/>
        <end position="352"/>
    </location>
</feature>
<evidence type="ECO:0000256" key="1">
    <source>
        <dbReference type="ARBA" id="ARBA00004651"/>
    </source>
</evidence>
<dbReference type="KEGG" id="dtu:Dtur_1307"/>
<evidence type="ECO:0000256" key="4">
    <source>
        <dbReference type="ARBA" id="ARBA00022989"/>
    </source>
</evidence>
<evidence type="ECO:0000256" key="3">
    <source>
        <dbReference type="ARBA" id="ARBA00022692"/>
    </source>
</evidence>
<organism evidence="7 8">
    <name type="scientific">Dictyoglomus turgidum (strain DSM 6724 / Z-1310)</name>
    <dbReference type="NCBI Taxonomy" id="515635"/>
    <lineage>
        <taxon>Bacteria</taxon>
        <taxon>Pseudomonadati</taxon>
        <taxon>Dictyoglomota</taxon>
        <taxon>Dictyoglomia</taxon>
        <taxon>Dictyoglomales</taxon>
        <taxon>Dictyoglomaceae</taxon>
        <taxon>Dictyoglomus</taxon>
    </lineage>
</organism>
<feature type="transmembrane region" description="Helical" evidence="6">
    <location>
        <begin position="272"/>
        <end position="291"/>
    </location>
</feature>
<dbReference type="EMBL" id="CP001251">
    <property type="protein sequence ID" value="ACK42581.1"/>
    <property type="molecule type" value="Genomic_DNA"/>
</dbReference>
<protein>
    <submittedName>
        <fullName evidence="7">Permease YjgP/YjgQ family protein</fullName>
    </submittedName>
</protein>
<dbReference type="EnsemblBacteria" id="ACK42581">
    <property type="protein sequence ID" value="ACK42581"/>
    <property type="gene ID" value="Dtur_1307"/>
</dbReference>
<evidence type="ECO:0000256" key="6">
    <source>
        <dbReference type="SAM" id="Phobius"/>
    </source>
</evidence>
<dbReference type="GO" id="GO:0015920">
    <property type="term" value="P:lipopolysaccharide transport"/>
    <property type="evidence" value="ECO:0000318"/>
    <property type="project" value="GO_Central"/>
</dbReference>
<evidence type="ECO:0000313" key="8">
    <source>
        <dbReference type="Proteomes" id="UP000007719"/>
    </source>
</evidence>
<feature type="transmembrane region" description="Helical" evidence="6">
    <location>
        <begin position="98"/>
        <end position="117"/>
    </location>
</feature>
<feature type="transmembrane region" description="Helical" evidence="6">
    <location>
        <begin position="60"/>
        <end position="78"/>
    </location>
</feature>
<dbReference type="OrthoDB" id="9780716at2"/>
<dbReference type="PANTHER" id="PTHR33529:SF6">
    <property type="entry name" value="YJGP_YJGQ FAMILY PERMEASE"/>
    <property type="match status" value="1"/>
</dbReference>
<keyword evidence="4 6" id="KW-1133">Transmembrane helix</keyword>
<evidence type="ECO:0000313" key="7">
    <source>
        <dbReference type="EMBL" id="ACK42581.1"/>
    </source>
</evidence>
<dbReference type="STRING" id="515635.Dtur_1307"/>
<keyword evidence="8" id="KW-1185">Reference proteome</keyword>
<name>B8E0D6_DICTD</name>
<dbReference type="GO" id="GO:0043190">
    <property type="term" value="C:ATP-binding cassette (ABC) transporter complex"/>
    <property type="evidence" value="ECO:0000318"/>
    <property type="project" value="GO_Central"/>
</dbReference>
<evidence type="ECO:0000256" key="2">
    <source>
        <dbReference type="ARBA" id="ARBA00022475"/>
    </source>
</evidence>
<keyword evidence="3 6" id="KW-0812">Transmembrane</keyword>
<evidence type="ECO:0000256" key="5">
    <source>
        <dbReference type="ARBA" id="ARBA00023136"/>
    </source>
</evidence>
<gene>
    <name evidence="7" type="ordered locus">Dtur_1307</name>
</gene>
<accession>B8E0D6</accession>
<sequence length="356" mass="40751">MKIISRYFLQNFIPVFFVGLLLFTTILLVSPLFIIMDLVVARSIPLKTALELFITKIPPYLTYTFPMAIFLAVVYVIGQFSEHGEIMAMKASGASIKYFLPAILMFSLSAQLIMFYVNEFVAPKAYEREKILMNKAYNNVIMPSRENVFFNENNSFYFFRKVDPKNKKFEDILLIELLEKGNVRLIIHAEKALWDEFKGWTFMNGEVYSLNKEGEMIFQGKFKEYKVTLNRAPYQLVPSSKPVEEMSIFEIVDQIRLLEGTGLNLNNLKTEFHIRIALPFTCPIFAILALGLGLNMGKGGRSLSFGLSVISIFVYYIIFSIGRSLAKAGIVPYFLGAWLGNIVFLIIGIYLLNKKR</sequence>
<dbReference type="Proteomes" id="UP000007719">
    <property type="component" value="Chromosome"/>
</dbReference>
<dbReference type="PANTHER" id="PTHR33529">
    <property type="entry name" value="SLR0882 PROTEIN-RELATED"/>
    <property type="match status" value="1"/>
</dbReference>
<feature type="transmembrane region" description="Helical" evidence="6">
    <location>
        <begin position="303"/>
        <end position="321"/>
    </location>
</feature>
<dbReference type="RefSeq" id="WP_012583663.1">
    <property type="nucleotide sequence ID" value="NC_011661.1"/>
</dbReference>
<dbReference type="InParanoid" id="B8E0D6"/>
<proteinExistence type="predicted"/>